<accession>A0A1U7LKU9</accession>
<evidence type="ECO:0000256" key="8">
    <source>
        <dbReference type="ARBA" id="ARBA00022741"/>
    </source>
</evidence>
<evidence type="ECO:0000256" key="5">
    <source>
        <dbReference type="ARBA" id="ARBA00022533"/>
    </source>
</evidence>
<keyword evidence="6 11" id="KW-0328">Glycosyltransferase</keyword>
<evidence type="ECO:0000256" key="9">
    <source>
        <dbReference type="ARBA" id="ARBA00023134"/>
    </source>
</evidence>
<protein>
    <recommendedName>
        <fullName evidence="4">uracil phosphoribosyltransferase</fullName>
        <ecNumber evidence="4">2.4.2.9</ecNumber>
    </recommendedName>
</protein>
<dbReference type="GO" id="GO:0004845">
    <property type="term" value="F:uracil phosphoribosyltransferase activity"/>
    <property type="evidence" value="ECO:0007669"/>
    <property type="project" value="UniProtKB-EC"/>
</dbReference>
<evidence type="ECO:0000256" key="7">
    <source>
        <dbReference type="ARBA" id="ARBA00022679"/>
    </source>
</evidence>
<dbReference type="OrthoDB" id="10257085at2759"/>
<evidence type="ECO:0000256" key="4">
    <source>
        <dbReference type="ARBA" id="ARBA00011894"/>
    </source>
</evidence>
<sequence length="223" mass="24125">MAQLQLPSNVRLSSHPLLQSKLSALRDSKTTSELTRLLTSQISTLLAVEATKDNLSARRDGMAESHLGEPYNTLSIAPARLAVMPVLRAGLGMTDAFMNLLPVETTVHHIGLFRERVSLQPVEYYNKLPQSDGMTKMMDIVFVLDPVIATGGTAGATIQILKEWGVGKIVFCSILASADGIQRAANEWPEGTEFFLGGVDADLNFKGYIIPGVGDLGDRLNNT</sequence>
<evidence type="ECO:0000259" key="10">
    <source>
        <dbReference type="Pfam" id="PF14681"/>
    </source>
</evidence>
<dbReference type="InterPro" id="IPR000836">
    <property type="entry name" value="PRTase_dom"/>
</dbReference>
<dbReference type="STRING" id="1198029.A0A1U7LKU9"/>
<dbReference type="InterPro" id="IPR029057">
    <property type="entry name" value="PRTase-like"/>
</dbReference>
<keyword evidence="12" id="KW-1185">Reference proteome</keyword>
<dbReference type="PANTHER" id="PTHR32315:SF4">
    <property type="entry name" value="URACIL PHOSPHORIBOSYLTRANSFERASE, CHLOROPLASTIC"/>
    <property type="match status" value="1"/>
</dbReference>
<dbReference type="Pfam" id="PF14681">
    <property type="entry name" value="UPRTase"/>
    <property type="match status" value="1"/>
</dbReference>
<dbReference type="Gene3D" id="3.40.50.2020">
    <property type="match status" value="1"/>
</dbReference>
<evidence type="ECO:0000313" key="11">
    <source>
        <dbReference type="EMBL" id="OLL23151.1"/>
    </source>
</evidence>
<proteinExistence type="inferred from homology"/>
<comment type="similarity">
    <text evidence="3">Belongs to the UPRTase family.</text>
</comment>
<keyword evidence="8" id="KW-0547">Nucleotide-binding</keyword>
<dbReference type="EC" id="2.4.2.9" evidence="4"/>
<dbReference type="OMA" id="KPAHIKQ"/>
<evidence type="ECO:0000256" key="6">
    <source>
        <dbReference type="ARBA" id="ARBA00022676"/>
    </source>
</evidence>
<keyword evidence="5" id="KW-0021">Allosteric enzyme</keyword>
<dbReference type="PANTHER" id="PTHR32315">
    <property type="entry name" value="ADENINE PHOSPHORIBOSYLTRANSFERASE"/>
    <property type="match status" value="1"/>
</dbReference>
<comment type="caution">
    <text evidence="11">The sequence shown here is derived from an EMBL/GenBank/DDBJ whole genome shotgun (WGS) entry which is preliminary data.</text>
</comment>
<comment type="cofactor">
    <cofactor evidence="1">
        <name>Mg(2+)</name>
        <dbReference type="ChEBI" id="CHEBI:18420"/>
    </cofactor>
</comment>
<feature type="domain" description="Phosphoribosyltransferase" evidence="10">
    <location>
        <begin position="13"/>
        <end position="223"/>
    </location>
</feature>
<dbReference type="AlphaFoldDB" id="A0A1U7LKU9"/>
<organism evidence="11 12">
    <name type="scientific">Neolecta irregularis (strain DAH-3)</name>
    <dbReference type="NCBI Taxonomy" id="1198029"/>
    <lineage>
        <taxon>Eukaryota</taxon>
        <taxon>Fungi</taxon>
        <taxon>Dikarya</taxon>
        <taxon>Ascomycota</taxon>
        <taxon>Taphrinomycotina</taxon>
        <taxon>Neolectales</taxon>
        <taxon>Neolectaceae</taxon>
        <taxon>Neolecta</taxon>
    </lineage>
</organism>
<dbReference type="NCBIfam" id="NF001097">
    <property type="entry name" value="PRK00129.1"/>
    <property type="match status" value="1"/>
</dbReference>
<evidence type="ECO:0000256" key="3">
    <source>
        <dbReference type="ARBA" id="ARBA00009516"/>
    </source>
</evidence>
<keyword evidence="7 11" id="KW-0808">Transferase</keyword>
<dbReference type="Proteomes" id="UP000186594">
    <property type="component" value="Unassembled WGS sequence"/>
</dbReference>
<dbReference type="SUPFAM" id="SSF53271">
    <property type="entry name" value="PRTase-like"/>
    <property type="match status" value="1"/>
</dbReference>
<evidence type="ECO:0000313" key="12">
    <source>
        <dbReference type="Proteomes" id="UP000186594"/>
    </source>
</evidence>
<name>A0A1U7LKU9_NEOID</name>
<dbReference type="FunFam" id="3.40.50.2020:FF:000049">
    <property type="entry name" value="Putative uracil phosphoribosyltransferase urg2"/>
    <property type="match status" value="1"/>
</dbReference>
<dbReference type="InterPro" id="IPR050054">
    <property type="entry name" value="UPRTase/APRTase"/>
</dbReference>
<keyword evidence="9" id="KW-0342">GTP-binding</keyword>
<evidence type="ECO:0000256" key="2">
    <source>
        <dbReference type="ARBA" id="ARBA00005180"/>
    </source>
</evidence>
<reference evidence="11 12" key="1">
    <citation type="submission" date="2016-04" db="EMBL/GenBank/DDBJ databases">
        <title>Evolutionary innovation and constraint leading to complex multicellularity in the Ascomycota.</title>
        <authorList>
            <person name="Cisse O."/>
            <person name="Nguyen A."/>
            <person name="Hewitt D.A."/>
            <person name="Jedd G."/>
            <person name="Stajich J.E."/>
        </authorList>
    </citation>
    <scope>NUCLEOTIDE SEQUENCE [LARGE SCALE GENOMIC DNA]</scope>
    <source>
        <strain evidence="11 12">DAH-3</strain>
    </source>
</reference>
<evidence type="ECO:0000256" key="1">
    <source>
        <dbReference type="ARBA" id="ARBA00001946"/>
    </source>
</evidence>
<dbReference type="EMBL" id="LXFE01002252">
    <property type="protein sequence ID" value="OLL23151.1"/>
    <property type="molecule type" value="Genomic_DNA"/>
</dbReference>
<dbReference type="GO" id="GO:0005525">
    <property type="term" value="F:GTP binding"/>
    <property type="evidence" value="ECO:0007669"/>
    <property type="project" value="UniProtKB-KW"/>
</dbReference>
<dbReference type="CDD" id="cd06223">
    <property type="entry name" value="PRTases_typeI"/>
    <property type="match status" value="1"/>
</dbReference>
<gene>
    <name evidence="11" type="ORF">NEOLI_000575</name>
</gene>
<comment type="pathway">
    <text evidence="2">Pyrimidine metabolism; UMP biosynthesis via salvage pathway; UMP from uracil: step 1/1.</text>
</comment>